<accession>A0AAD8H9G3</accession>
<dbReference type="Gene3D" id="2.40.10.10">
    <property type="entry name" value="Trypsin-like serine proteases"/>
    <property type="match status" value="2"/>
</dbReference>
<reference evidence="1" key="1">
    <citation type="submission" date="2023-02" db="EMBL/GenBank/DDBJ databases">
        <title>Genome of toxic invasive species Heracleum sosnowskyi carries increased number of genes despite the absence of recent whole-genome duplications.</title>
        <authorList>
            <person name="Schelkunov M."/>
            <person name="Shtratnikova V."/>
            <person name="Makarenko M."/>
            <person name="Klepikova A."/>
            <person name="Omelchenko D."/>
            <person name="Novikova G."/>
            <person name="Obukhova E."/>
            <person name="Bogdanov V."/>
            <person name="Penin A."/>
            <person name="Logacheva M."/>
        </authorList>
    </citation>
    <scope>NUCLEOTIDE SEQUENCE</scope>
    <source>
        <strain evidence="1">Hsosn_3</strain>
        <tissue evidence="1">Leaf</tissue>
    </source>
</reference>
<dbReference type="GO" id="GO:0006508">
    <property type="term" value="P:proteolysis"/>
    <property type="evidence" value="ECO:0007669"/>
    <property type="project" value="UniProtKB-KW"/>
</dbReference>
<dbReference type="InterPro" id="IPR009003">
    <property type="entry name" value="Peptidase_S1_PA"/>
</dbReference>
<dbReference type="Proteomes" id="UP001237642">
    <property type="component" value="Unassembled WGS sequence"/>
</dbReference>
<comment type="caution">
    <text evidence="1">The sequence shown here is derived from an EMBL/GenBank/DDBJ whole genome shotgun (WGS) entry which is preliminary data.</text>
</comment>
<sequence length="384" mass="43109">MFWERHPSSINYPPDDDYYFRYLANKRPKHDLGDIFNPALNVQEKGAASVVLPSVVALVSDSGNVEVSEGSGTVIESNNARTIVLTTANLIRRPTDGAFVENHLIDDLKVIVYYRGGGYAGEVVAFDYHYNLAAISFQPQVPLPTAKIAVVDDSLDVPPSLPSFELRPHANLYKLRPGAEVVAVGRFFYKPFGSMVVPGAYWLDRCRYDSKELLKASCTIIKCGEGGPLVNLFGEVIGITYCDRGSTPFMPISIVLKWWEHFKTYRKYRRPLLGMEAGNFYSADIDVIERVNQLFPSVCSGVFVEMVKQGSSADLAGLCVNDVIIECVGKRVKSFLEFFEMIWENVGNHVNLVVVRQHKVEPLHLTMFVNEATVDQFNRWPNRI</sequence>
<name>A0AAD8H9G3_9APIA</name>
<dbReference type="EMBL" id="JAUIZM010000009">
    <property type="protein sequence ID" value="KAK1362811.1"/>
    <property type="molecule type" value="Genomic_DNA"/>
</dbReference>
<dbReference type="AlphaFoldDB" id="A0AAD8H9G3"/>
<dbReference type="PANTHER" id="PTHR47389:SF4">
    <property type="entry name" value="OS09G0436400 PROTEIN"/>
    <property type="match status" value="1"/>
</dbReference>
<keyword evidence="2" id="KW-1185">Reference proteome</keyword>
<keyword evidence="1" id="KW-0378">Hydrolase</keyword>
<dbReference type="InterPro" id="IPR043504">
    <property type="entry name" value="Peptidase_S1_PA_chymotrypsin"/>
</dbReference>
<dbReference type="GO" id="GO:0008233">
    <property type="term" value="F:peptidase activity"/>
    <property type="evidence" value="ECO:0007669"/>
    <property type="project" value="UniProtKB-KW"/>
</dbReference>
<evidence type="ECO:0000313" key="2">
    <source>
        <dbReference type="Proteomes" id="UP001237642"/>
    </source>
</evidence>
<dbReference type="PANTHER" id="PTHR47389">
    <property type="entry name" value="OS09G0436400 PROTEIN"/>
    <property type="match status" value="1"/>
</dbReference>
<dbReference type="SUPFAM" id="SSF50494">
    <property type="entry name" value="Trypsin-like serine proteases"/>
    <property type="match status" value="1"/>
</dbReference>
<organism evidence="1 2">
    <name type="scientific">Heracleum sosnowskyi</name>
    <dbReference type="NCBI Taxonomy" id="360622"/>
    <lineage>
        <taxon>Eukaryota</taxon>
        <taxon>Viridiplantae</taxon>
        <taxon>Streptophyta</taxon>
        <taxon>Embryophyta</taxon>
        <taxon>Tracheophyta</taxon>
        <taxon>Spermatophyta</taxon>
        <taxon>Magnoliopsida</taxon>
        <taxon>eudicotyledons</taxon>
        <taxon>Gunneridae</taxon>
        <taxon>Pentapetalae</taxon>
        <taxon>asterids</taxon>
        <taxon>campanulids</taxon>
        <taxon>Apiales</taxon>
        <taxon>Apiaceae</taxon>
        <taxon>Apioideae</taxon>
        <taxon>apioid superclade</taxon>
        <taxon>Tordylieae</taxon>
        <taxon>Tordyliinae</taxon>
        <taxon>Heracleum</taxon>
    </lineage>
</organism>
<keyword evidence="1" id="KW-0645">Protease</keyword>
<dbReference type="Gene3D" id="2.30.42.10">
    <property type="match status" value="1"/>
</dbReference>
<evidence type="ECO:0000313" key="1">
    <source>
        <dbReference type="EMBL" id="KAK1362811.1"/>
    </source>
</evidence>
<dbReference type="SUPFAM" id="SSF50156">
    <property type="entry name" value="PDZ domain-like"/>
    <property type="match status" value="1"/>
</dbReference>
<gene>
    <name evidence="1" type="ORF">POM88_038372</name>
</gene>
<reference evidence="1" key="2">
    <citation type="submission" date="2023-05" db="EMBL/GenBank/DDBJ databases">
        <authorList>
            <person name="Schelkunov M.I."/>
        </authorList>
    </citation>
    <scope>NUCLEOTIDE SEQUENCE</scope>
    <source>
        <strain evidence="1">Hsosn_3</strain>
        <tissue evidence="1">Leaf</tissue>
    </source>
</reference>
<protein>
    <submittedName>
        <fullName evidence="1">Protease Do-like 14-like protein</fullName>
    </submittedName>
</protein>
<dbReference type="InterPro" id="IPR036034">
    <property type="entry name" value="PDZ_sf"/>
</dbReference>
<proteinExistence type="predicted"/>
<dbReference type="Pfam" id="PF13365">
    <property type="entry name" value="Trypsin_2"/>
    <property type="match status" value="1"/>
</dbReference>